<reference evidence="7" key="1">
    <citation type="journal article" date="2015" name="Nature">
        <title>Complex archaea that bridge the gap between prokaryotes and eukaryotes.</title>
        <authorList>
            <person name="Spang A."/>
            <person name="Saw J.H."/>
            <person name="Jorgensen S.L."/>
            <person name="Zaremba-Niedzwiedzka K."/>
            <person name="Martijn J."/>
            <person name="Lind A.E."/>
            <person name="van Eijk R."/>
            <person name="Schleper C."/>
            <person name="Guy L."/>
            <person name="Ettema T.J."/>
        </authorList>
    </citation>
    <scope>NUCLEOTIDE SEQUENCE</scope>
</reference>
<dbReference type="PANTHER" id="PTHR48069:SF3">
    <property type="entry name" value="DIHYDROFOLATE REDUCTASE"/>
    <property type="match status" value="1"/>
</dbReference>
<evidence type="ECO:0000256" key="3">
    <source>
        <dbReference type="ARBA" id="ARBA00022563"/>
    </source>
</evidence>
<keyword evidence="5" id="KW-0560">Oxidoreductase</keyword>
<dbReference type="PROSITE" id="PS00075">
    <property type="entry name" value="DHFR_1"/>
    <property type="match status" value="1"/>
</dbReference>
<organism evidence="7">
    <name type="scientific">marine sediment metagenome</name>
    <dbReference type="NCBI Taxonomy" id="412755"/>
    <lineage>
        <taxon>unclassified sequences</taxon>
        <taxon>metagenomes</taxon>
        <taxon>ecological metagenomes</taxon>
    </lineage>
</organism>
<dbReference type="GO" id="GO:0006730">
    <property type="term" value="P:one-carbon metabolic process"/>
    <property type="evidence" value="ECO:0007669"/>
    <property type="project" value="UniProtKB-KW"/>
</dbReference>
<evidence type="ECO:0000256" key="5">
    <source>
        <dbReference type="ARBA" id="ARBA00023002"/>
    </source>
</evidence>
<dbReference type="Gene3D" id="3.40.430.10">
    <property type="entry name" value="Dihydrofolate Reductase, subunit A"/>
    <property type="match status" value="1"/>
</dbReference>
<dbReference type="InterPro" id="IPR024072">
    <property type="entry name" value="DHFR-like_dom_sf"/>
</dbReference>
<dbReference type="FunFam" id="3.40.430.10:FF:000001">
    <property type="entry name" value="Dihydrofolate reductase"/>
    <property type="match status" value="1"/>
</dbReference>
<name>A0A0F9KRI9_9ZZZZ</name>
<evidence type="ECO:0000256" key="1">
    <source>
        <dbReference type="ARBA" id="ARBA00004903"/>
    </source>
</evidence>
<gene>
    <name evidence="7" type="ORF">LCGC14_1370200</name>
</gene>
<protein>
    <recommendedName>
        <fullName evidence="2">dihydrofolate reductase</fullName>
        <ecNumber evidence="2">1.5.1.3</ecNumber>
    </recommendedName>
</protein>
<dbReference type="CDD" id="cd00209">
    <property type="entry name" value="DHFR"/>
    <property type="match status" value="1"/>
</dbReference>
<accession>A0A0F9KRI9</accession>
<dbReference type="PRINTS" id="PR00070">
    <property type="entry name" value="DHFR"/>
</dbReference>
<proteinExistence type="predicted"/>
<dbReference type="InterPro" id="IPR001796">
    <property type="entry name" value="DHFR_dom"/>
</dbReference>
<sequence>MAIISVIAAMSENRVIGKDNKLPWYIPEDLAWFKEKTRGKPVIMGRKTHESIGKKLPGRLNIVISRDKDYISTIKYVYTYNSLEDAIKKYEGLDELMIIGGSELYKVAIPLADRMYLTRIGASFEGDTFFPEYDESEWEEKEHIIKGTMEYMLHFHVLERK</sequence>
<evidence type="ECO:0000256" key="2">
    <source>
        <dbReference type="ARBA" id="ARBA00012856"/>
    </source>
</evidence>
<evidence type="ECO:0000313" key="7">
    <source>
        <dbReference type="EMBL" id="KKM77421.1"/>
    </source>
</evidence>
<dbReference type="InterPro" id="IPR012259">
    <property type="entry name" value="DHFR"/>
</dbReference>
<dbReference type="InterPro" id="IPR017925">
    <property type="entry name" value="DHFR_CS"/>
</dbReference>
<dbReference type="GO" id="GO:0046654">
    <property type="term" value="P:tetrahydrofolate biosynthetic process"/>
    <property type="evidence" value="ECO:0007669"/>
    <property type="project" value="InterPro"/>
</dbReference>
<dbReference type="GO" id="GO:0005829">
    <property type="term" value="C:cytosol"/>
    <property type="evidence" value="ECO:0007669"/>
    <property type="project" value="TreeGrafter"/>
</dbReference>
<dbReference type="PANTHER" id="PTHR48069">
    <property type="entry name" value="DIHYDROFOLATE REDUCTASE"/>
    <property type="match status" value="1"/>
</dbReference>
<evidence type="ECO:0000256" key="4">
    <source>
        <dbReference type="ARBA" id="ARBA00022857"/>
    </source>
</evidence>
<feature type="domain" description="DHFR" evidence="6">
    <location>
        <begin position="3"/>
        <end position="161"/>
    </location>
</feature>
<dbReference type="PROSITE" id="PS51330">
    <property type="entry name" value="DHFR_2"/>
    <property type="match status" value="1"/>
</dbReference>
<dbReference type="GO" id="GO:0050661">
    <property type="term" value="F:NADP binding"/>
    <property type="evidence" value="ECO:0007669"/>
    <property type="project" value="InterPro"/>
</dbReference>
<keyword evidence="4" id="KW-0521">NADP</keyword>
<dbReference type="GO" id="GO:0043168">
    <property type="term" value="F:anion binding"/>
    <property type="evidence" value="ECO:0007669"/>
    <property type="project" value="UniProtKB-ARBA"/>
</dbReference>
<dbReference type="Pfam" id="PF00186">
    <property type="entry name" value="DHFR_1"/>
    <property type="match status" value="1"/>
</dbReference>
<dbReference type="EC" id="1.5.1.3" evidence="2"/>
<comment type="pathway">
    <text evidence="1">Cofactor biosynthesis; tetrahydrofolate biosynthesis; 5,6,7,8-tetrahydrofolate from 7,8-dihydrofolate: step 1/1.</text>
</comment>
<dbReference type="GO" id="GO:0046655">
    <property type="term" value="P:folic acid metabolic process"/>
    <property type="evidence" value="ECO:0007669"/>
    <property type="project" value="TreeGrafter"/>
</dbReference>
<dbReference type="SUPFAM" id="SSF53597">
    <property type="entry name" value="Dihydrofolate reductase-like"/>
    <property type="match status" value="1"/>
</dbReference>
<dbReference type="AlphaFoldDB" id="A0A0F9KRI9"/>
<comment type="caution">
    <text evidence="7">The sequence shown here is derived from an EMBL/GenBank/DDBJ whole genome shotgun (WGS) entry which is preliminary data.</text>
</comment>
<dbReference type="GO" id="GO:0004146">
    <property type="term" value="F:dihydrofolate reductase activity"/>
    <property type="evidence" value="ECO:0007669"/>
    <property type="project" value="UniProtKB-EC"/>
</dbReference>
<dbReference type="PIRSF" id="PIRSF000194">
    <property type="entry name" value="DHFR"/>
    <property type="match status" value="1"/>
</dbReference>
<keyword evidence="3" id="KW-0554">One-carbon metabolism</keyword>
<evidence type="ECO:0000259" key="6">
    <source>
        <dbReference type="PROSITE" id="PS51330"/>
    </source>
</evidence>
<dbReference type="GO" id="GO:0046452">
    <property type="term" value="P:dihydrofolate metabolic process"/>
    <property type="evidence" value="ECO:0007669"/>
    <property type="project" value="TreeGrafter"/>
</dbReference>
<dbReference type="EMBL" id="LAZR01008644">
    <property type="protein sequence ID" value="KKM77421.1"/>
    <property type="molecule type" value="Genomic_DNA"/>
</dbReference>